<gene>
    <name evidence="7" type="ORF">OG579_05470</name>
</gene>
<dbReference type="Pfam" id="PF04072">
    <property type="entry name" value="LCM"/>
    <property type="match status" value="1"/>
</dbReference>
<comment type="similarity">
    <text evidence="2 6">Belongs to the UPF0677 family.</text>
</comment>
<name>A0AAU4K5J7_9NOCA</name>
<dbReference type="KEGG" id="whr:OG579_05470"/>
<protein>
    <recommendedName>
        <fullName evidence="6">S-adenosyl-L-methionine-dependent methyltransferase</fullName>
        <ecNumber evidence="6">2.1.1.-</ecNumber>
    </recommendedName>
</protein>
<reference evidence="7 8" key="1">
    <citation type="submission" date="2022-10" db="EMBL/GenBank/DDBJ databases">
        <title>The complete genomes of actinobacterial strains from the NBC collection.</title>
        <authorList>
            <person name="Joergensen T.S."/>
            <person name="Alvarez Arevalo M."/>
            <person name="Sterndorff E.B."/>
            <person name="Faurdal D."/>
            <person name="Vuksanovic O."/>
            <person name="Mourched A.-S."/>
            <person name="Charusanti P."/>
            <person name="Shaw S."/>
            <person name="Blin K."/>
            <person name="Weber T."/>
        </authorList>
    </citation>
    <scope>NUCLEOTIDE SEQUENCE [LARGE SCALE GENOMIC DNA]</scope>
    <source>
        <strain evidence="7 8">NBC_00319</strain>
    </source>
</reference>
<accession>A0AAU4K5J7</accession>
<dbReference type="AlphaFoldDB" id="A0AAU4K5J7"/>
<dbReference type="GO" id="GO:0008168">
    <property type="term" value="F:methyltransferase activity"/>
    <property type="evidence" value="ECO:0007669"/>
    <property type="project" value="UniProtKB-UniRule"/>
</dbReference>
<dbReference type="EMBL" id="CP108021">
    <property type="protein sequence ID" value="WUM21247.1"/>
    <property type="molecule type" value="Genomic_DNA"/>
</dbReference>
<dbReference type="PANTHER" id="PTHR43619">
    <property type="entry name" value="S-ADENOSYL-L-METHIONINE-DEPENDENT METHYLTRANSFERASE YKTD-RELATED"/>
    <property type="match status" value="1"/>
</dbReference>
<dbReference type="InterPro" id="IPR011610">
    <property type="entry name" value="SAM_mthyl_Trfase_ML2640-like"/>
</dbReference>
<evidence type="ECO:0000313" key="8">
    <source>
        <dbReference type="Proteomes" id="UP001432128"/>
    </source>
</evidence>
<keyword evidence="8" id="KW-1185">Reference proteome</keyword>
<dbReference type="GO" id="GO:0032259">
    <property type="term" value="P:methylation"/>
    <property type="evidence" value="ECO:0007669"/>
    <property type="project" value="UniProtKB-KW"/>
</dbReference>
<evidence type="ECO:0000256" key="5">
    <source>
        <dbReference type="ARBA" id="ARBA00022691"/>
    </source>
</evidence>
<proteinExistence type="inferred from homology"/>
<dbReference type="Gene3D" id="3.40.50.150">
    <property type="entry name" value="Vaccinia Virus protein VP39"/>
    <property type="match status" value="1"/>
</dbReference>
<dbReference type="SUPFAM" id="SSF53335">
    <property type="entry name" value="S-adenosyl-L-methionine-dependent methyltransferases"/>
    <property type="match status" value="1"/>
</dbReference>
<dbReference type="InterPro" id="IPR007213">
    <property type="entry name" value="Ppm1/Ppm2/Tcmp"/>
</dbReference>
<keyword evidence="3 6" id="KW-0489">Methyltransferase</keyword>
<keyword evidence="4" id="KW-0808">Transferase</keyword>
<dbReference type="PANTHER" id="PTHR43619:SF2">
    <property type="entry name" value="S-ADENOSYL-L-METHIONINE-DEPENDENT METHYLTRANSFERASES SUPERFAMILY PROTEIN"/>
    <property type="match status" value="1"/>
</dbReference>
<dbReference type="RefSeq" id="WP_328858368.1">
    <property type="nucleotide sequence ID" value="NZ_CP108021.1"/>
</dbReference>
<keyword evidence="5 6" id="KW-0949">S-adenosyl-L-methionine</keyword>
<comment type="function">
    <text evidence="1 6">Exhibits S-adenosyl-L-methionine-dependent methyltransferase activity.</text>
</comment>
<dbReference type="NCBIfam" id="TIGR00027">
    <property type="entry name" value="mthyl_TIGR00027"/>
    <property type="match status" value="1"/>
</dbReference>
<evidence type="ECO:0000256" key="2">
    <source>
        <dbReference type="ARBA" id="ARBA00008138"/>
    </source>
</evidence>
<evidence type="ECO:0000256" key="1">
    <source>
        <dbReference type="ARBA" id="ARBA00003907"/>
    </source>
</evidence>
<evidence type="ECO:0000313" key="7">
    <source>
        <dbReference type="EMBL" id="WUM21247.1"/>
    </source>
</evidence>
<evidence type="ECO:0000256" key="3">
    <source>
        <dbReference type="ARBA" id="ARBA00022603"/>
    </source>
</evidence>
<dbReference type="Proteomes" id="UP001432128">
    <property type="component" value="Chromosome"/>
</dbReference>
<dbReference type="InterPro" id="IPR029063">
    <property type="entry name" value="SAM-dependent_MTases_sf"/>
</dbReference>
<organism evidence="7 8">
    <name type="scientific">Williamsia herbipolensis</name>
    <dbReference type="NCBI Taxonomy" id="1603258"/>
    <lineage>
        <taxon>Bacteria</taxon>
        <taxon>Bacillati</taxon>
        <taxon>Actinomycetota</taxon>
        <taxon>Actinomycetes</taxon>
        <taxon>Mycobacteriales</taxon>
        <taxon>Nocardiaceae</taxon>
        <taxon>Williamsia</taxon>
    </lineage>
</organism>
<evidence type="ECO:0000256" key="6">
    <source>
        <dbReference type="RuleBase" id="RU362030"/>
    </source>
</evidence>
<dbReference type="EC" id="2.1.1.-" evidence="6"/>
<evidence type="ECO:0000256" key="4">
    <source>
        <dbReference type="ARBA" id="ARBA00022679"/>
    </source>
</evidence>
<sequence length="283" mass="30076">MRDGQPSATAFGAAQHRAVHQDLDGGVVFSDPLAWAILGVDDSARIVESARGGSRHGLRWFIAARHRFAEDRVRTATTRGVRQVVVLGAGLDTFAYRQPDPAVTVFEVDHPATGEWKRERLLQAGIAIPESVRTIAVDFERDDLIAAMTAGGFAPDDAAVVMWLGVMPYLTPAAVATTLRAFGAMADCEIVFDYRAPITDPDAAALAAASDLRARTASVGEPLSKPVAPAELHGVLRTAGFTVIDDLDRPAIRRRILGLEPLGGSGGGHIISARTGEVSARRP</sequence>